<dbReference type="Pfam" id="PF03841">
    <property type="entry name" value="SelA"/>
    <property type="match status" value="1"/>
</dbReference>
<evidence type="ECO:0000256" key="3">
    <source>
        <dbReference type="ARBA" id="ARBA00044507"/>
    </source>
</evidence>
<evidence type="ECO:0000313" key="4">
    <source>
        <dbReference type="EMBL" id="MFD1717657.1"/>
    </source>
</evidence>
<comment type="cofactor">
    <cofactor evidence="1">
        <name>pyridoxal 5'-phosphate</name>
        <dbReference type="ChEBI" id="CHEBI:597326"/>
    </cofactor>
</comment>
<keyword evidence="4" id="KW-0456">Lyase</keyword>
<dbReference type="SUPFAM" id="SSF53383">
    <property type="entry name" value="PLP-dependent transferases"/>
    <property type="match status" value="1"/>
</dbReference>
<evidence type="ECO:0000256" key="1">
    <source>
        <dbReference type="ARBA" id="ARBA00001933"/>
    </source>
</evidence>
<dbReference type="PANTHER" id="PTHR32328">
    <property type="entry name" value="L-SERYL-TRNA(SEC) SELENIUM TRANSFERASE"/>
    <property type="match status" value="1"/>
</dbReference>
<dbReference type="Proteomes" id="UP001597277">
    <property type="component" value="Unassembled WGS sequence"/>
</dbReference>
<dbReference type="InterPro" id="IPR015424">
    <property type="entry name" value="PyrdxlP-dep_Trfase"/>
</dbReference>
<dbReference type="EMBL" id="JBHUEE010000003">
    <property type="protein sequence ID" value="MFD1717657.1"/>
    <property type="molecule type" value="Genomic_DNA"/>
</dbReference>
<gene>
    <name evidence="4" type="ORF">ACFSE6_07420</name>
</gene>
<keyword evidence="5" id="KW-1185">Reference proteome</keyword>
<evidence type="ECO:0000256" key="2">
    <source>
        <dbReference type="ARBA" id="ARBA00022898"/>
    </source>
</evidence>
<sequence>MTTYADIGLTAAINASGKMTALGGSVLAADVVAAMADAAGKHVVLSDLMASAGRHVARLLGAADAAVTSSASAAIAQTVAALIAGADTALLQRLPADVGRPREVILQKGHAVDWGAPATQMIALGGGLPVEVGSVNRTDPAHVAGAIGPETAALVYVQSHHTVHKGMLPFDEMLELGRTHGVPVIVDAAAEEDLRRWVASGADAVVFSGTKAIGGPTSGLVCGSAELMHAVRAQSAGIGRPMKVGKEEVLGLITALETFLAGSGGLDPDVQRTRMHEIVDHIARRPGIAAQIEQDDAGREIYRAVLTVGEESGTTATAVARELAASTPPMYVRDHKAAVGQLAIDPRPLSPEEQIQLMDRLDEILDAAGAQA</sequence>
<evidence type="ECO:0000313" key="5">
    <source>
        <dbReference type="Proteomes" id="UP001597277"/>
    </source>
</evidence>
<accession>A0ABW4L5E9</accession>
<comment type="similarity">
    <text evidence="3">Belongs to the SelA family.</text>
</comment>
<dbReference type="InterPro" id="IPR006337">
    <property type="entry name" value="DgaE-like"/>
</dbReference>
<name>A0ABW4L5E9_9MICO</name>
<dbReference type="InterPro" id="IPR018319">
    <property type="entry name" value="SelA-like"/>
</dbReference>
<protein>
    <submittedName>
        <fullName evidence="4">DgaE family pyridoxal phosphate-dependent ammonia lyase</fullName>
    </submittedName>
</protein>
<dbReference type="PANTHER" id="PTHR32328:SF0">
    <property type="entry name" value="L-SERYL-TRNA(SEC) SELENIUM TRANSFERASE"/>
    <property type="match status" value="1"/>
</dbReference>
<reference evidence="5" key="1">
    <citation type="journal article" date="2019" name="Int. J. Syst. Evol. Microbiol.">
        <title>The Global Catalogue of Microorganisms (GCM) 10K type strain sequencing project: providing services to taxonomists for standard genome sequencing and annotation.</title>
        <authorList>
            <consortium name="The Broad Institute Genomics Platform"/>
            <consortium name="The Broad Institute Genome Sequencing Center for Infectious Disease"/>
            <person name="Wu L."/>
            <person name="Ma J."/>
        </authorList>
    </citation>
    <scope>NUCLEOTIDE SEQUENCE [LARGE SCALE GENOMIC DNA]</scope>
    <source>
        <strain evidence="5">JCM 17130</strain>
    </source>
</reference>
<organism evidence="4 5">
    <name type="scientific">Georgenia deserti</name>
    <dbReference type="NCBI Taxonomy" id="2093781"/>
    <lineage>
        <taxon>Bacteria</taxon>
        <taxon>Bacillati</taxon>
        <taxon>Actinomycetota</taxon>
        <taxon>Actinomycetes</taxon>
        <taxon>Micrococcales</taxon>
        <taxon>Bogoriellaceae</taxon>
        <taxon>Georgenia</taxon>
    </lineage>
</organism>
<dbReference type="GO" id="GO:0016829">
    <property type="term" value="F:lyase activity"/>
    <property type="evidence" value="ECO:0007669"/>
    <property type="project" value="UniProtKB-KW"/>
</dbReference>
<comment type="caution">
    <text evidence="4">The sequence shown here is derived from an EMBL/GenBank/DDBJ whole genome shotgun (WGS) entry which is preliminary data.</text>
</comment>
<dbReference type="RefSeq" id="WP_388004376.1">
    <property type="nucleotide sequence ID" value="NZ_JBHUEE010000003.1"/>
</dbReference>
<proteinExistence type="inferred from homology"/>
<dbReference type="Gene3D" id="3.40.640.10">
    <property type="entry name" value="Type I PLP-dependent aspartate aminotransferase-like (Major domain)"/>
    <property type="match status" value="1"/>
</dbReference>
<dbReference type="NCBIfam" id="TIGR01437">
    <property type="entry name" value="selA_rel"/>
    <property type="match status" value="1"/>
</dbReference>
<dbReference type="InterPro" id="IPR015421">
    <property type="entry name" value="PyrdxlP-dep_Trfase_major"/>
</dbReference>
<keyword evidence="2" id="KW-0663">Pyridoxal phosphate</keyword>